<evidence type="ECO:0000256" key="1">
    <source>
        <dbReference type="ARBA" id="ARBA00010272"/>
    </source>
</evidence>
<dbReference type="Proteomes" id="UP001315967">
    <property type="component" value="Chromosome"/>
</dbReference>
<comment type="similarity">
    <text evidence="1">Belongs to the UPF0045 family.</text>
</comment>
<dbReference type="InterPro" id="IPR029756">
    <property type="entry name" value="MTH1187/YkoF-like"/>
</dbReference>
<proteinExistence type="inferred from homology"/>
<dbReference type="PANTHER" id="PTHR33777">
    <property type="entry name" value="UPF0045 PROTEIN ECM15"/>
    <property type="match status" value="1"/>
</dbReference>
<gene>
    <name evidence="3" type="ORF">NRE15_08715</name>
</gene>
<dbReference type="InterPro" id="IPR051614">
    <property type="entry name" value="UPF0045_domain"/>
</dbReference>
<dbReference type="EMBL" id="CP102453">
    <property type="protein sequence ID" value="UUX32997.1"/>
    <property type="molecule type" value="Genomic_DNA"/>
</dbReference>
<sequence>MPKASLAVQILPLYDDQARSLAAIERVIDMIRQQADHVVVSPFETTIEGDFHELMDLLTRVIEVAGQDGENIFVNTKIRYHKEGQMLSSEAKTNKYR</sequence>
<accession>A0ABY5P2R5</accession>
<protein>
    <submittedName>
        <fullName evidence="3">Thiamine-binding protein</fullName>
    </submittedName>
</protein>
<organism evidence="3 4">
    <name type="scientific">Fundicoccus culcitae</name>
    <dbReference type="NCBI Taxonomy" id="2969821"/>
    <lineage>
        <taxon>Bacteria</taxon>
        <taxon>Bacillati</taxon>
        <taxon>Bacillota</taxon>
        <taxon>Bacilli</taxon>
        <taxon>Lactobacillales</taxon>
        <taxon>Aerococcaceae</taxon>
        <taxon>Fundicoccus</taxon>
    </lineage>
</organism>
<dbReference type="SUPFAM" id="SSF89957">
    <property type="entry name" value="MTH1187/YkoF-like"/>
    <property type="match status" value="1"/>
</dbReference>
<dbReference type="InterPro" id="IPR002767">
    <property type="entry name" value="Thiamine_BP"/>
</dbReference>
<name>A0ABY5P2R5_9LACT</name>
<evidence type="ECO:0000259" key="2">
    <source>
        <dbReference type="Pfam" id="PF01910"/>
    </source>
</evidence>
<feature type="domain" description="Thiamine-binding protein" evidence="2">
    <location>
        <begin position="7"/>
        <end position="96"/>
    </location>
</feature>
<keyword evidence="4" id="KW-1185">Reference proteome</keyword>
<dbReference type="Gene3D" id="3.30.70.930">
    <property type="match status" value="1"/>
</dbReference>
<dbReference type="RefSeq" id="WP_313792497.1">
    <property type="nucleotide sequence ID" value="NZ_CP102453.1"/>
</dbReference>
<dbReference type="PANTHER" id="PTHR33777:SF1">
    <property type="entry name" value="UPF0045 PROTEIN ECM15"/>
    <property type="match status" value="1"/>
</dbReference>
<dbReference type="Pfam" id="PF01910">
    <property type="entry name" value="Thiamine_BP"/>
    <property type="match status" value="1"/>
</dbReference>
<reference evidence="3 4" key="1">
    <citation type="submission" date="2022-08" db="EMBL/GenBank/DDBJ databases">
        <title>Aerococcaceae sp. nov isolated from spoiled eye mask.</title>
        <authorList>
            <person name="Zhou G."/>
            <person name="Xie X.-B."/>
            <person name="Shi Q.-S."/>
            <person name="Wang Y.-S."/>
            <person name="Wen X."/>
            <person name="Peng H."/>
            <person name="Yang X.-J."/>
            <person name="Tao H.-B."/>
            <person name="Huang X.-M."/>
        </authorList>
    </citation>
    <scope>NUCLEOTIDE SEQUENCE [LARGE SCALE GENOMIC DNA]</scope>
    <source>
        <strain evidence="4">DM20194951</strain>
    </source>
</reference>
<evidence type="ECO:0000313" key="3">
    <source>
        <dbReference type="EMBL" id="UUX32997.1"/>
    </source>
</evidence>
<evidence type="ECO:0000313" key="4">
    <source>
        <dbReference type="Proteomes" id="UP001315967"/>
    </source>
</evidence>